<protein>
    <submittedName>
        <fullName evidence="2">Uncharacterized protein</fullName>
    </submittedName>
</protein>
<keyword evidence="1" id="KW-0812">Transmembrane</keyword>
<keyword evidence="1" id="KW-1133">Transmembrane helix</keyword>
<dbReference type="Proteomes" id="UP000676325">
    <property type="component" value="Unassembled WGS sequence"/>
</dbReference>
<keyword evidence="3" id="KW-1185">Reference proteome</keyword>
<dbReference type="EMBL" id="JAGSOH010000025">
    <property type="protein sequence ID" value="MBR7826950.1"/>
    <property type="molecule type" value="Genomic_DNA"/>
</dbReference>
<comment type="caution">
    <text evidence="2">The sequence shown here is derived from an EMBL/GenBank/DDBJ whole genome shotgun (WGS) entry which is preliminary data.</text>
</comment>
<organism evidence="2 3">
    <name type="scientific">Actinospica acidithermotolerans</name>
    <dbReference type="NCBI Taxonomy" id="2828514"/>
    <lineage>
        <taxon>Bacteria</taxon>
        <taxon>Bacillati</taxon>
        <taxon>Actinomycetota</taxon>
        <taxon>Actinomycetes</taxon>
        <taxon>Catenulisporales</taxon>
        <taxon>Actinospicaceae</taxon>
        <taxon>Actinospica</taxon>
    </lineage>
</organism>
<accession>A0A941IG16</accession>
<feature type="transmembrane region" description="Helical" evidence="1">
    <location>
        <begin position="47"/>
        <end position="67"/>
    </location>
</feature>
<evidence type="ECO:0000313" key="3">
    <source>
        <dbReference type="Proteomes" id="UP000676325"/>
    </source>
</evidence>
<dbReference type="AlphaFoldDB" id="A0A941IG16"/>
<name>A0A941IG16_9ACTN</name>
<sequence length="327" mass="34960">MSLDSDNLAERFAHVFDAPEPATDIDPHNLLEAGRRIKRQRRRTRQITGSAAGLVCLLAAGAFVLTASHPTGRTPDTTTSEAGDPLTIQADFTWLPGPTRSIQYSSGSLRGSGYVDHTWSDGTIPVTEDLTWNTTPDPIIRKLKSAGTVNGQAAYYTSDGALYFKSPAGQWAELTAAALPGGNAAPDYGHVPVATELAIARSVRFAPREIALPIRIDDADAKPSRVTFSTQGNDAWTLQLAYTEGPIDITIDVKPGKPYPTNLGVELNYYVSTHTFKDAAKASNGLGINIEMASLKQSAPGDPTAYLSRITSLGLDPADWTTHPIGN</sequence>
<dbReference type="RefSeq" id="WP_212518096.1">
    <property type="nucleotide sequence ID" value="NZ_JAGSOH010000025.1"/>
</dbReference>
<evidence type="ECO:0000256" key="1">
    <source>
        <dbReference type="SAM" id="Phobius"/>
    </source>
</evidence>
<gene>
    <name evidence="2" type="ORF">KDK95_11600</name>
</gene>
<proteinExistence type="predicted"/>
<reference evidence="2" key="1">
    <citation type="submission" date="2021-04" db="EMBL/GenBank/DDBJ databases">
        <title>Genome based classification of Actinospica acidithermotolerans sp. nov., an actinobacterium isolated from an Indonesian hot spring.</title>
        <authorList>
            <person name="Kusuma A.B."/>
            <person name="Putra K.E."/>
            <person name="Nafisah S."/>
            <person name="Loh J."/>
            <person name="Nouioui I."/>
            <person name="Goodfellow M."/>
        </authorList>
    </citation>
    <scope>NUCLEOTIDE SEQUENCE</scope>
    <source>
        <strain evidence="2">MGRD01-02</strain>
    </source>
</reference>
<keyword evidence="1" id="KW-0472">Membrane</keyword>
<evidence type="ECO:0000313" key="2">
    <source>
        <dbReference type="EMBL" id="MBR7826950.1"/>
    </source>
</evidence>